<evidence type="ECO:0000259" key="1">
    <source>
        <dbReference type="Pfam" id="PF00535"/>
    </source>
</evidence>
<dbReference type="AlphaFoldDB" id="A0A447KP48"/>
<dbReference type="Proteomes" id="UP000281391">
    <property type="component" value="Chromosome"/>
</dbReference>
<dbReference type="KEGG" id="sof:NCTC11214_01618"/>
<dbReference type="EMBL" id="LR134117">
    <property type="protein sequence ID" value="VDZ55050.1"/>
    <property type="molecule type" value="Genomic_DNA"/>
</dbReference>
<organism evidence="2 3">
    <name type="scientific">Serratia odorifera</name>
    <dbReference type="NCBI Taxonomy" id="618"/>
    <lineage>
        <taxon>Bacteria</taxon>
        <taxon>Pseudomonadati</taxon>
        <taxon>Pseudomonadota</taxon>
        <taxon>Gammaproteobacteria</taxon>
        <taxon>Enterobacterales</taxon>
        <taxon>Yersiniaceae</taxon>
        <taxon>Serratia</taxon>
    </lineage>
</organism>
<gene>
    <name evidence="2" type="primary">hyaD_1</name>
    <name evidence="2" type="ORF">NCTC11214_01618</name>
</gene>
<dbReference type="CDD" id="cd00761">
    <property type="entry name" value="Glyco_tranf_GTA_type"/>
    <property type="match status" value="1"/>
</dbReference>
<dbReference type="EC" id="2.4.1.212" evidence="2"/>
<sequence>MSQRPYLLSFIVPFYNNADFVVESLRSLFSQMTDDIEAVIIDDGSTDDSARLVKQLLDEYQPAGVTLISQPNGGIAHARNVGLANAHGRYVTFLDGDDALSRHYLRLLRPILLGDEYDLIDFNYQKFSTTVPDHPIDDAVGLSPYPIENNQLACLAPLFSRSMWHLWNRVYKRSLLAGESFATGRRYEDVMFTPFLYFKTQKIARLNQVLYFYRDNCQGITRNNTAKDIEDLRFAMNKMVCFALQHENKAQIRPLAALMIANCFSEIKNMSKSVHGYYYYTPALLDDFRRAADVCRGTAVPRKKICQMRYPQIDTLLSKLRRQQK</sequence>
<dbReference type="InterPro" id="IPR001173">
    <property type="entry name" value="Glyco_trans_2-like"/>
</dbReference>
<dbReference type="PANTHER" id="PTHR22916:SF3">
    <property type="entry name" value="UDP-GLCNAC:BETAGAL BETA-1,3-N-ACETYLGLUCOSAMINYLTRANSFERASE-LIKE PROTEIN 1"/>
    <property type="match status" value="1"/>
</dbReference>
<evidence type="ECO:0000313" key="3">
    <source>
        <dbReference type="Proteomes" id="UP000281391"/>
    </source>
</evidence>
<protein>
    <submittedName>
        <fullName evidence="2">Hyaluronan synthase</fullName>
        <ecNumber evidence="2">2.4.1.212</ecNumber>
    </submittedName>
</protein>
<reference evidence="2 3" key="1">
    <citation type="submission" date="2018-12" db="EMBL/GenBank/DDBJ databases">
        <authorList>
            <consortium name="Pathogen Informatics"/>
        </authorList>
    </citation>
    <scope>NUCLEOTIDE SEQUENCE [LARGE SCALE GENOMIC DNA]</scope>
    <source>
        <strain evidence="2 3">NCTC11214</strain>
    </source>
</reference>
<dbReference type="Gene3D" id="3.90.550.10">
    <property type="entry name" value="Spore Coat Polysaccharide Biosynthesis Protein SpsA, Chain A"/>
    <property type="match status" value="1"/>
</dbReference>
<dbReference type="PANTHER" id="PTHR22916">
    <property type="entry name" value="GLYCOSYLTRANSFERASE"/>
    <property type="match status" value="1"/>
</dbReference>
<feature type="domain" description="Glycosyltransferase 2-like" evidence="1">
    <location>
        <begin position="9"/>
        <end position="150"/>
    </location>
</feature>
<keyword evidence="2" id="KW-0808">Transferase</keyword>
<dbReference type="InterPro" id="IPR029044">
    <property type="entry name" value="Nucleotide-diphossugar_trans"/>
</dbReference>
<dbReference type="RefSeq" id="WP_004956684.1">
    <property type="nucleotide sequence ID" value="NZ_LR134117.1"/>
</dbReference>
<dbReference type="GO" id="GO:0050501">
    <property type="term" value="F:hyaluronan synthase activity"/>
    <property type="evidence" value="ECO:0007669"/>
    <property type="project" value="UniProtKB-EC"/>
</dbReference>
<accession>A0A447KP48</accession>
<dbReference type="SUPFAM" id="SSF53448">
    <property type="entry name" value="Nucleotide-diphospho-sugar transferases"/>
    <property type="match status" value="1"/>
</dbReference>
<keyword evidence="2" id="KW-0328">Glycosyltransferase</keyword>
<name>A0A447KP48_SEROD</name>
<proteinExistence type="predicted"/>
<dbReference type="Pfam" id="PF00535">
    <property type="entry name" value="Glycos_transf_2"/>
    <property type="match status" value="1"/>
</dbReference>
<evidence type="ECO:0000313" key="2">
    <source>
        <dbReference type="EMBL" id="VDZ55050.1"/>
    </source>
</evidence>